<sequence>MEGGSPDRVSLGSRAKRSSASSGGRSRAASSSVRKEFVRKFVDCEILTANLEDWLCNTDFDVPFTLKELQDFDYALEAASFQQLIRMPNALHASTSEAVEAAAYLAIEDFLHASSKGLWERFWGQDGPMPFSVACLHSSSSKFYPAEKAIASGKLGGLCATALMLKNSQQSRGKWDQILLLSLLKPNLGSLSMEGDRRSALSILGEALFFALHVLLWRSLSRSTTVLHDPTCVFVLLVDSQYGGVLKLEGDVYRLNYDKNNVYESAAEWIKTHSKISVSPVDRIWNKLGNANWGDIGALQVLLATFHCMVQFYGMPKHSFEELATDHHSRLQNRRTERQLVDTRMNGNGMFRFQQRSVSPEIVEVEEESGKVESEEALRLEVGSVLWLEDSDWQKGYQINEVLSDGELPIYNVTPVEERGREFFLYAGSSPRHLELAHEDMNIWYHVQRQTKILNLMKQRGLSSRHLPQLVASGRLIHSGTCEKPSSSGNCSHPRCGTPILVTAPSGISVMNMVRNSIFTPDEALRCCHDCLSALSIASAAGIRHGNITPENVIHVSSGTRRPYYVLIGWGHAVLEDRDRPSMNLMFSSSYALLEGKLCSASDAESLIYLLYFCSGGAFPELDSVEGALHWRESSWSGRLIQQMLGDISAVLKAFADYVDSLCGTPYTIDYEIWLRRLKKIITSDEYGKEIDESGPQSHIIEQLLKVSLHVLSYGLDIFQKLRLAAYGSNYRIA</sequence>
<feature type="compositionally biased region" description="Low complexity" evidence="1">
    <location>
        <begin position="10"/>
        <end position="27"/>
    </location>
</feature>
<feature type="region of interest" description="Disordered" evidence="1">
    <location>
        <begin position="1"/>
        <end position="27"/>
    </location>
</feature>
<evidence type="ECO:0000313" key="3">
    <source>
        <dbReference type="Proteomes" id="UP001179952"/>
    </source>
</evidence>
<keyword evidence="3" id="KW-1185">Reference proteome</keyword>
<dbReference type="AlphaFoldDB" id="A0AAV9BSS1"/>
<evidence type="ECO:0008006" key="4">
    <source>
        <dbReference type="Google" id="ProtNLM"/>
    </source>
</evidence>
<dbReference type="Gene3D" id="1.10.510.10">
    <property type="entry name" value="Transferase(Phosphotransferase) domain 1"/>
    <property type="match status" value="1"/>
</dbReference>
<organism evidence="2 3">
    <name type="scientific">Acorus gramineus</name>
    <name type="common">Dwarf sweet flag</name>
    <dbReference type="NCBI Taxonomy" id="55184"/>
    <lineage>
        <taxon>Eukaryota</taxon>
        <taxon>Viridiplantae</taxon>
        <taxon>Streptophyta</taxon>
        <taxon>Embryophyta</taxon>
        <taxon>Tracheophyta</taxon>
        <taxon>Spermatophyta</taxon>
        <taxon>Magnoliopsida</taxon>
        <taxon>Liliopsida</taxon>
        <taxon>Acoraceae</taxon>
        <taxon>Acorus</taxon>
    </lineage>
</organism>
<dbReference type="PANTHER" id="PTHR35118:SF3">
    <property type="entry name" value="PROTEIN KINASE SUPERFAMILY PROTEIN"/>
    <property type="match status" value="1"/>
</dbReference>
<protein>
    <recommendedName>
        <fullName evidence="4">Protein kinase domain-containing protein</fullName>
    </recommendedName>
</protein>
<accession>A0AAV9BSS1</accession>
<dbReference type="SUPFAM" id="SSF56112">
    <property type="entry name" value="Protein kinase-like (PK-like)"/>
    <property type="match status" value="1"/>
</dbReference>
<dbReference type="Proteomes" id="UP001179952">
    <property type="component" value="Unassembled WGS sequence"/>
</dbReference>
<gene>
    <name evidence="2" type="ORF">QJS04_geneDACA015045</name>
</gene>
<evidence type="ECO:0000256" key="1">
    <source>
        <dbReference type="SAM" id="MobiDB-lite"/>
    </source>
</evidence>
<name>A0AAV9BSS1_ACOGR</name>
<dbReference type="EMBL" id="JAUJYN010000001">
    <property type="protein sequence ID" value="KAK1279765.1"/>
    <property type="molecule type" value="Genomic_DNA"/>
</dbReference>
<reference evidence="2" key="2">
    <citation type="submission" date="2023-06" db="EMBL/GenBank/DDBJ databases">
        <authorList>
            <person name="Ma L."/>
            <person name="Liu K.-W."/>
            <person name="Li Z."/>
            <person name="Hsiao Y.-Y."/>
            <person name="Qi Y."/>
            <person name="Fu T."/>
            <person name="Tang G."/>
            <person name="Zhang D."/>
            <person name="Sun W.-H."/>
            <person name="Liu D.-K."/>
            <person name="Li Y."/>
            <person name="Chen G.-Z."/>
            <person name="Liu X.-D."/>
            <person name="Liao X.-Y."/>
            <person name="Jiang Y.-T."/>
            <person name="Yu X."/>
            <person name="Hao Y."/>
            <person name="Huang J."/>
            <person name="Zhao X.-W."/>
            <person name="Ke S."/>
            <person name="Chen Y.-Y."/>
            <person name="Wu W.-L."/>
            <person name="Hsu J.-L."/>
            <person name="Lin Y.-F."/>
            <person name="Huang M.-D."/>
            <person name="Li C.-Y."/>
            <person name="Huang L."/>
            <person name="Wang Z.-W."/>
            <person name="Zhao X."/>
            <person name="Zhong W.-Y."/>
            <person name="Peng D.-H."/>
            <person name="Ahmad S."/>
            <person name="Lan S."/>
            <person name="Zhang J.-S."/>
            <person name="Tsai W.-C."/>
            <person name="Van De Peer Y."/>
            <person name="Liu Z.-J."/>
        </authorList>
    </citation>
    <scope>NUCLEOTIDE SEQUENCE</scope>
    <source>
        <strain evidence="2">SCP</strain>
        <tissue evidence="2">Leaves</tissue>
    </source>
</reference>
<dbReference type="InterPro" id="IPR011009">
    <property type="entry name" value="Kinase-like_dom_sf"/>
</dbReference>
<comment type="caution">
    <text evidence="2">The sequence shown here is derived from an EMBL/GenBank/DDBJ whole genome shotgun (WGS) entry which is preliminary data.</text>
</comment>
<reference evidence="2" key="1">
    <citation type="journal article" date="2023" name="Nat. Commun.">
        <title>Diploid and tetraploid genomes of Acorus and the evolution of monocots.</title>
        <authorList>
            <person name="Ma L."/>
            <person name="Liu K.W."/>
            <person name="Li Z."/>
            <person name="Hsiao Y.Y."/>
            <person name="Qi Y."/>
            <person name="Fu T."/>
            <person name="Tang G.D."/>
            <person name="Zhang D."/>
            <person name="Sun W.H."/>
            <person name="Liu D.K."/>
            <person name="Li Y."/>
            <person name="Chen G.Z."/>
            <person name="Liu X.D."/>
            <person name="Liao X.Y."/>
            <person name="Jiang Y.T."/>
            <person name="Yu X."/>
            <person name="Hao Y."/>
            <person name="Huang J."/>
            <person name="Zhao X.W."/>
            <person name="Ke S."/>
            <person name="Chen Y.Y."/>
            <person name="Wu W.L."/>
            <person name="Hsu J.L."/>
            <person name="Lin Y.F."/>
            <person name="Huang M.D."/>
            <person name="Li C.Y."/>
            <person name="Huang L."/>
            <person name="Wang Z.W."/>
            <person name="Zhao X."/>
            <person name="Zhong W.Y."/>
            <person name="Peng D.H."/>
            <person name="Ahmad S."/>
            <person name="Lan S."/>
            <person name="Zhang J.S."/>
            <person name="Tsai W.C."/>
            <person name="Van de Peer Y."/>
            <person name="Liu Z.J."/>
        </authorList>
    </citation>
    <scope>NUCLEOTIDE SEQUENCE</scope>
    <source>
        <strain evidence="2">SCP</strain>
    </source>
</reference>
<dbReference type="PANTHER" id="PTHR35118">
    <property type="entry name" value="KINASE FAMILY PROTEIN"/>
    <property type="match status" value="1"/>
</dbReference>
<evidence type="ECO:0000313" key="2">
    <source>
        <dbReference type="EMBL" id="KAK1279765.1"/>
    </source>
</evidence>
<proteinExistence type="predicted"/>